<evidence type="ECO:0000259" key="3">
    <source>
        <dbReference type="Pfam" id="PF04967"/>
    </source>
</evidence>
<dbReference type="Proteomes" id="UP000705823">
    <property type="component" value="Unassembled WGS sequence"/>
</dbReference>
<keyword evidence="2" id="KW-0804">Transcription</keyword>
<dbReference type="Pfam" id="PF15915">
    <property type="entry name" value="BAT"/>
    <property type="match status" value="1"/>
</dbReference>
<dbReference type="InterPro" id="IPR007050">
    <property type="entry name" value="HTH_bacterioopsin"/>
</dbReference>
<evidence type="ECO:0000313" key="6">
    <source>
        <dbReference type="Proteomes" id="UP000705823"/>
    </source>
</evidence>
<evidence type="ECO:0000313" key="5">
    <source>
        <dbReference type="EMBL" id="TQQ79315.1"/>
    </source>
</evidence>
<comment type="caution">
    <text evidence="5">The sequence shown here is derived from an EMBL/GenBank/DDBJ whole genome shotgun (WGS) entry which is preliminary data.</text>
</comment>
<protein>
    <submittedName>
        <fullName evidence="5">Helix-turn-helix domain-containing protein</fullName>
    </submittedName>
</protein>
<feature type="domain" description="Bacterioopsin transcriptional activator GAF and HTH associated" evidence="4">
    <location>
        <begin position="5"/>
        <end position="133"/>
    </location>
</feature>
<accession>A0A8J8TC28</accession>
<evidence type="ECO:0000259" key="4">
    <source>
        <dbReference type="Pfam" id="PF15915"/>
    </source>
</evidence>
<keyword evidence="6" id="KW-1185">Reference proteome</keyword>
<dbReference type="PANTHER" id="PTHR34236">
    <property type="entry name" value="DIMETHYL SULFOXIDE REDUCTASE TRANSCRIPTIONAL ACTIVATOR"/>
    <property type="match status" value="1"/>
</dbReference>
<dbReference type="OrthoDB" id="202021at2157"/>
<evidence type="ECO:0000256" key="2">
    <source>
        <dbReference type="ARBA" id="ARBA00023163"/>
    </source>
</evidence>
<feature type="domain" description="HTH bat-type" evidence="3">
    <location>
        <begin position="156"/>
        <end position="206"/>
    </location>
</feature>
<dbReference type="InterPro" id="IPR031803">
    <property type="entry name" value="BAT_GAF/HTH-assoc"/>
</dbReference>
<dbReference type="EMBL" id="RKLU01000005">
    <property type="protein sequence ID" value="TQQ79315.1"/>
    <property type="molecule type" value="Genomic_DNA"/>
</dbReference>
<sequence length="218" mass="23946">MSVIIEFSISAADFELGRILGVDRDTVIELETLVPLGKTTVPLFWIHATSIEEFIDSINRHPAVQSASKIDTFDDRTLLKLDWEAAIDDLISGIEDGDGHILDAIGRGAVWEFEIQFPAHKRLSSFSAHCEAVGIPLTVQRVYTPSEPKGTPHEGLSDAQLEALSLAIKRGYYDIPRGCSTKDLADDLGISDQAVTERLRRAIVTLSTTTLDTLDADR</sequence>
<dbReference type="Pfam" id="PF04967">
    <property type="entry name" value="HTH_10"/>
    <property type="match status" value="1"/>
</dbReference>
<gene>
    <name evidence="5" type="ORF">EGH24_11840</name>
</gene>
<name>A0A8J8TC28_9EURY</name>
<reference evidence="5" key="1">
    <citation type="submission" date="2019-02" db="EMBL/GenBank/DDBJ databases">
        <title>Halonotius sp. a new haloarchaeum isolated from saline soil.</title>
        <authorList>
            <person name="Duran-Viseras A."/>
            <person name="Sanchez-Porro C."/>
            <person name="Ventosa A."/>
        </authorList>
    </citation>
    <scope>NUCLEOTIDE SEQUENCE</scope>
    <source>
        <strain evidence="5">F15B</strain>
    </source>
</reference>
<evidence type="ECO:0000256" key="1">
    <source>
        <dbReference type="ARBA" id="ARBA00023015"/>
    </source>
</evidence>
<dbReference type="PANTHER" id="PTHR34236:SF1">
    <property type="entry name" value="DIMETHYL SULFOXIDE REDUCTASE TRANSCRIPTIONAL ACTIVATOR"/>
    <property type="match status" value="1"/>
</dbReference>
<organism evidence="5 6">
    <name type="scientific">Halonotius terrestris</name>
    <dbReference type="NCBI Taxonomy" id="2487750"/>
    <lineage>
        <taxon>Archaea</taxon>
        <taxon>Methanobacteriati</taxon>
        <taxon>Methanobacteriota</taxon>
        <taxon>Stenosarchaea group</taxon>
        <taxon>Halobacteria</taxon>
        <taxon>Halobacteriales</taxon>
        <taxon>Haloferacaceae</taxon>
        <taxon>Halonotius</taxon>
    </lineage>
</organism>
<dbReference type="AlphaFoldDB" id="A0A8J8TC28"/>
<keyword evidence="1" id="KW-0805">Transcription regulation</keyword>
<dbReference type="RefSeq" id="WP_142980351.1">
    <property type="nucleotide sequence ID" value="NZ_RKLU01000005.1"/>
</dbReference>
<proteinExistence type="predicted"/>